<name>I8T816_9GAMM</name>
<evidence type="ECO:0000313" key="1">
    <source>
        <dbReference type="EMBL" id="EIT69893.1"/>
    </source>
</evidence>
<dbReference type="EMBL" id="AKGD01000001">
    <property type="protein sequence ID" value="EIT69893.1"/>
    <property type="molecule type" value="Genomic_DNA"/>
</dbReference>
<accession>I8T816</accession>
<dbReference type="Proteomes" id="UP000003704">
    <property type="component" value="Unassembled WGS sequence"/>
</dbReference>
<organism evidence="1 3">
    <name type="scientific">Hydrocarboniphaga effusa AP103</name>
    <dbReference type="NCBI Taxonomy" id="1172194"/>
    <lineage>
        <taxon>Bacteria</taxon>
        <taxon>Pseudomonadati</taxon>
        <taxon>Pseudomonadota</taxon>
        <taxon>Gammaproteobacteria</taxon>
        <taxon>Nevskiales</taxon>
        <taxon>Nevskiaceae</taxon>
        <taxon>Hydrocarboniphaga</taxon>
    </lineage>
</organism>
<gene>
    <name evidence="1" type="ORF">WQQ_00300</name>
    <name evidence="2" type="ORF">WQQ_02170</name>
</gene>
<dbReference type="STRING" id="1172194.WQQ_00300"/>
<sequence length="381" mass="44064">MRGQSSRSLCASYRPGRLVWQRLLVIFGCLALLNACSVFRHKPEPGSPEAIAAEQAKAEKEERKRRLKDERKRNNPCEFQSEDEVPVIDDTRVMLQKRTCTAALWLDGLFGDEGGDVEAAKRTHGFVQLNNTWSEFDGYNSRMRMRVEFDLPTMEDRLSAFIGRDSDEDFVRGRTETSELRDTFPTLDGQNQWLAGLGYALPSSTNLQTQFRVGVRGATSPRAFVQSRVRYMLYSDDNDVAYLRTTPFWNTRDGFGITQNFDFSHVLTPKHLLRWYTIGTISERSEGLNWRNSLVLYQNLNYRRGLAYEAFIRGETDEPEPLYEYGARILFRHPFLKRRMYLEWAAGYSWPRIDPNKPRDGSTNIGLSLELPFGTEFVEKN</sequence>
<comment type="caution">
    <text evidence="1">The sequence shown here is derived from an EMBL/GenBank/DDBJ whole genome shotgun (WGS) entry which is preliminary data.</text>
</comment>
<evidence type="ECO:0000313" key="2">
    <source>
        <dbReference type="EMBL" id="EIT70080.1"/>
    </source>
</evidence>
<dbReference type="OrthoDB" id="7054989at2"/>
<evidence type="ECO:0000313" key="3">
    <source>
        <dbReference type="Proteomes" id="UP000003704"/>
    </source>
</evidence>
<reference evidence="1 3" key="1">
    <citation type="journal article" date="2012" name="J. Bacteriol.">
        <title>Genome Sequence of n-Alkane-Degrading Hydrocarboniphaga effusa Strain AP103T (ATCC BAA-332T).</title>
        <authorList>
            <person name="Chang H.K."/>
            <person name="Zylstra G.J."/>
            <person name="Chae J.C."/>
        </authorList>
    </citation>
    <scope>NUCLEOTIDE SEQUENCE [LARGE SCALE GENOMIC DNA]</scope>
    <source>
        <strain evidence="1 3">AP103</strain>
    </source>
</reference>
<reference evidence="1" key="2">
    <citation type="submission" date="2012-05" db="EMBL/GenBank/DDBJ databases">
        <authorList>
            <person name="Park J.-H."/>
            <person name="Zylstra G.J."/>
            <person name="Chae J.-C."/>
        </authorList>
    </citation>
    <scope>NUCLEOTIDE SEQUENCE</scope>
    <source>
        <strain evidence="1">AP103</strain>
    </source>
</reference>
<dbReference type="EMBL" id="AKGD01000001">
    <property type="protein sequence ID" value="EIT70080.1"/>
    <property type="molecule type" value="Genomic_DNA"/>
</dbReference>
<dbReference type="AlphaFoldDB" id="I8T816"/>
<dbReference type="RefSeq" id="WP_007183176.1">
    <property type="nucleotide sequence ID" value="NZ_AKGD01000001.1"/>
</dbReference>
<protein>
    <submittedName>
        <fullName evidence="1">Uncharacterized protein</fullName>
    </submittedName>
</protein>
<dbReference type="PATRIC" id="fig|1172194.4.peg.206"/>
<keyword evidence="3" id="KW-1185">Reference proteome</keyword>
<proteinExistence type="predicted"/>